<evidence type="ECO:0000313" key="2">
    <source>
        <dbReference type="EMBL" id="KAH3873548.1"/>
    </source>
</evidence>
<evidence type="ECO:0000313" key="3">
    <source>
        <dbReference type="Proteomes" id="UP000828390"/>
    </source>
</evidence>
<gene>
    <name evidence="2" type="ORF">DPMN_036786</name>
</gene>
<reference evidence="2" key="1">
    <citation type="journal article" date="2019" name="bioRxiv">
        <title>The Genome of the Zebra Mussel, Dreissena polymorpha: A Resource for Invasive Species Research.</title>
        <authorList>
            <person name="McCartney M.A."/>
            <person name="Auch B."/>
            <person name="Kono T."/>
            <person name="Mallez S."/>
            <person name="Zhang Y."/>
            <person name="Obille A."/>
            <person name="Becker A."/>
            <person name="Abrahante J.E."/>
            <person name="Garbe J."/>
            <person name="Badalamenti J.P."/>
            <person name="Herman A."/>
            <person name="Mangelson H."/>
            <person name="Liachko I."/>
            <person name="Sullivan S."/>
            <person name="Sone E.D."/>
            <person name="Koren S."/>
            <person name="Silverstein K.A.T."/>
            <person name="Beckman K.B."/>
            <person name="Gohl D.M."/>
        </authorList>
    </citation>
    <scope>NUCLEOTIDE SEQUENCE</scope>
    <source>
        <strain evidence="2">Duluth1</strain>
        <tissue evidence="2">Whole animal</tissue>
    </source>
</reference>
<comment type="caution">
    <text evidence="2">The sequence shown here is derived from an EMBL/GenBank/DDBJ whole genome shotgun (WGS) entry which is preliminary data.</text>
</comment>
<keyword evidence="3" id="KW-1185">Reference proteome</keyword>
<feature type="region of interest" description="Disordered" evidence="1">
    <location>
        <begin position="20"/>
        <end position="69"/>
    </location>
</feature>
<sequence>MCNLKRQNAKLKRTVDVGFPVPKTMSKAASATVEEQQQHKDTSPRSRLTSPSPLKVKLQTSAPPTETDA</sequence>
<accession>A0A9D4MBD8</accession>
<organism evidence="2 3">
    <name type="scientific">Dreissena polymorpha</name>
    <name type="common">Zebra mussel</name>
    <name type="synonym">Mytilus polymorpha</name>
    <dbReference type="NCBI Taxonomy" id="45954"/>
    <lineage>
        <taxon>Eukaryota</taxon>
        <taxon>Metazoa</taxon>
        <taxon>Spiralia</taxon>
        <taxon>Lophotrochozoa</taxon>
        <taxon>Mollusca</taxon>
        <taxon>Bivalvia</taxon>
        <taxon>Autobranchia</taxon>
        <taxon>Heteroconchia</taxon>
        <taxon>Euheterodonta</taxon>
        <taxon>Imparidentia</taxon>
        <taxon>Neoheterodontei</taxon>
        <taxon>Myida</taxon>
        <taxon>Dreissenoidea</taxon>
        <taxon>Dreissenidae</taxon>
        <taxon>Dreissena</taxon>
    </lineage>
</organism>
<dbReference type="AlphaFoldDB" id="A0A9D4MBD8"/>
<name>A0A9D4MBD8_DREPO</name>
<dbReference type="Proteomes" id="UP000828390">
    <property type="component" value="Unassembled WGS sequence"/>
</dbReference>
<dbReference type="EMBL" id="JAIWYP010000002">
    <property type="protein sequence ID" value="KAH3873548.1"/>
    <property type="molecule type" value="Genomic_DNA"/>
</dbReference>
<proteinExistence type="predicted"/>
<feature type="compositionally biased region" description="Polar residues" evidence="1">
    <location>
        <begin position="58"/>
        <end position="69"/>
    </location>
</feature>
<reference evidence="2" key="2">
    <citation type="submission" date="2020-11" db="EMBL/GenBank/DDBJ databases">
        <authorList>
            <person name="McCartney M.A."/>
            <person name="Auch B."/>
            <person name="Kono T."/>
            <person name="Mallez S."/>
            <person name="Becker A."/>
            <person name="Gohl D.M."/>
            <person name="Silverstein K.A.T."/>
            <person name="Koren S."/>
            <person name="Bechman K.B."/>
            <person name="Herman A."/>
            <person name="Abrahante J.E."/>
            <person name="Garbe J."/>
        </authorList>
    </citation>
    <scope>NUCLEOTIDE SEQUENCE</scope>
    <source>
        <strain evidence="2">Duluth1</strain>
        <tissue evidence="2">Whole animal</tissue>
    </source>
</reference>
<feature type="compositionally biased region" description="Low complexity" evidence="1">
    <location>
        <begin position="45"/>
        <end position="54"/>
    </location>
</feature>
<protein>
    <submittedName>
        <fullName evidence="2">Uncharacterized protein</fullName>
    </submittedName>
</protein>
<evidence type="ECO:0000256" key="1">
    <source>
        <dbReference type="SAM" id="MobiDB-lite"/>
    </source>
</evidence>